<feature type="zinc finger region" description="dksA C4-type" evidence="4">
    <location>
        <begin position="39"/>
        <end position="63"/>
    </location>
</feature>
<feature type="domain" description="Zinc finger DksA/TraR C4-type" evidence="5">
    <location>
        <begin position="39"/>
        <end position="68"/>
    </location>
</feature>
<keyword evidence="1" id="KW-0479">Metal-binding</keyword>
<dbReference type="PANTHER" id="PTHR38777:SF1">
    <property type="entry name" value="DNAK SUPPRESSOR PROTEIN"/>
    <property type="match status" value="1"/>
</dbReference>
<protein>
    <submittedName>
        <fullName evidence="6">Zinc finger protein</fullName>
    </submittedName>
</protein>
<dbReference type="Gene3D" id="1.20.120.910">
    <property type="entry name" value="DksA, coiled-coil domain"/>
    <property type="match status" value="1"/>
</dbReference>
<name>A0A8S5U3V8_9CAUD</name>
<reference evidence="6" key="1">
    <citation type="journal article" date="2021" name="Proc. Natl. Acad. Sci. U.S.A.">
        <title>A Catalog of Tens of Thousands of Viruses from Human Metagenomes Reveals Hidden Associations with Chronic Diseases.</title>
        <authorList>
            <person name="Tisza M.J."/>
            <person name="Buck C.B."/>
        </authorList>
    </citation>
    <scope>NUCLEOTIDE SEQUENCE</scope>
    <source>
        <strain evidence="6">Cttp71</strain>
    </source>
</reference>
<sequence length="72" mass="8420">MNDIFDKTQEREEIMWDNWRKQQESAQQFANAMNAARCCVDCGALIPPARIKAMPHCVRCVSCQHEYEESQK</sequence>
<dbReference type="Pfam" id="PF01258">
    <property type="entry name" value="zf-dskA_traR"/>
    <property type="match status" value="1"/>
</dbReference>
<dbReference type="SUPFAM" id="SSF57716">
    <property type="entry name" value="Glucocorticoid receptor-like (DNA-binding domain)"/>
    <property type="match status" value="1"/>
</dbReference>
<evidence type="ECO:0000256" key="4">
    <source>
        <dbReference type="PROSITE-ProRule" id="PRU00510"/>
    </source>
</evidence>
<evidence type="ECO:0000256" key="2">
    <source>
        <dbReference type="ARBA" id="ARBA00022771"/>
    </source>
</evidence>
<dbReference type="PANTHER" id="PTHR38777">
    <property type="entry name" value="FELS-2 PROPHAGE PROTEIN"/>
    <property type="match status" value="1"/>
</dbReference>
<dbReference type="EMBL" id="BK016002">
    <property type="protein sequence ID" value="DAF89086.1"/>
    <property type="molecule type" value="Genomic_DNA"/>
</dbReference>
<evidence type="ECO:0000313" key="6">
    <source>
        <dbReference type="EMBL" id="DAF89086.1"/>
    </source>
</evidence>
<accession>A0A8S5U3V8</accession>
<evidence type="ECO:0000256" key="1">
    <source>
        <dbReference type="ARBA" id="ARBA00022723"/>
    </source>
</evidence>
<dbReference type="InterPro" id="IPR000962">
    <property type="entry name" value="Znf_DskA_TraR"/>
</dbReference>
<keyword evidence="2" id="KW-0863">Zinc-finger</keyword>
<evidence type="ECO:0000256" key="3">
    <source>
        <dbReference type="ARBA" id="ARBA00022833"/>
    </source>
</evidence>
<keyword evidence="3" id="KW-0862">Zinc</keyword>
<dbReference type="GO" id="GO:1900378">
    <property type="term" value="P:positive regulation of secondary metabolite biosynthetic process"/>
    <property type="evidence" value="ECO:0007669"/>
    <property type="project" value="TreeGrafter"/>
</dbReference>
<dbReference type="PROSITE" id="PS51128">
    <property type="entry name" value="ZF_DKSA_2"/>
    <property type="match status" value="1"/>
</dbReference>
<proteinExistence type="predicted"/>
<dbReference type="GO" id="GO:0008270">
    <property type="term" value="F:zinc ion binding"/>
    <property type="evidence" value="ECO:0007669"/>
    <property type="project" value="UniProtKB-KW"/>
</dbReference>
<evidence type="ECO:0000259" key="5">
    <source>
        <dbReference type="Pfam" id="PF01258"/>
    </source>
</evidence>
<organism evidence="6">
    <name type="scientific">Myoviridae sp. cttp71</name>
    <dbReference type="NCBI Taxonomy" id="2825195"/>
    <lineage>
        <taxon>Viruses</taxon>
        <taxon>Duplodnaviria</taxon>
        <taxon>Heunggongvirae</taxon>
        <taxon>Uroviricota</taxon>
        <taxon>Caudoviricetes</taxon>
    </lineage>
</organism>